<gene>
    <name evidence="2" type="ORF">C7453_103282</name>
</gene>
<name>A0A370G4Q3_GLULI</name>
<dbReference type="NCBIfam" id="TIGR00049">
    <property type="entry name" value="iron-sulfur cluster assembly accessory protein"/>
    <property type="match status" value="1"/>
</dbReference>
<dbReference type="InterPro" id="IPR035903">
    <property type="entry name" value="HesB-like_dom_sf"/>
</dbReference>
<dbReference type="GO" id="GO:0016226">
    <property type="term" value="P:iron-sulfur cluster assembly"/>
    <property type="evidence" value="ECO:0007669"/>
    <property type="project" value="InterPro"/>
</dbReference>
<reference evidence="2 3" key="1">
    <citation type="submission" date="2018-07" db="EMBL/GenBank/DDBJ databases">
        <title>Genomic Encyclopedia of Type Strains, Phase IV (KMG-IV): sequencing the most valuable type-strain genomes for metagenomic binning, comparative biology and taxonomic classification.</title>
        <authorList>
            <person name="Goeker M."/>
        </authorList>
    </citation>
    <scope>NUCLEOTIDE SEQUENCE [LARGE SCALE GENOMIC DNA]</scope>
    <source>
        <strain evidence="2 3">DSM 5603</strain>
    </source>
</reference>
<dbReference type="Proteomes" id="UP000254958">
    <property type="component" value="Unassembled WGS sequence"/>
</dbReference>
<comment type="caution">
    <text evidence="2">The sequence shown here is derived from an EMBL/GenBank/DDBJ whole genome shotgun (WGS) entry which is preliminary data.</text>
</comment>
<evidence type="ECO:0000313" key="2">
    <source>
        <dbReference type="EMBL" id="RDI38821.1"/>
    </source>
</evidence>
<dbReference type="SUPFAM" id="SSF89360">
    <property type="entry name" value="HesB-like domain"/>
    <property type="match status" value="1"/>
</dbReference>
<dbReference type="GO" id="GO:0005506">
    <property type="term" value="F:iron ion binding"/>
    <property type="evidence" value="ECO:0007669"/>
    <property type="project" value="TreeGrafter"/>
</dbReference>
<dbReference type="PANTHER" id="PTHR43011:SF1">
    <property type="entry name" value="IRON-SULFUR CLUSTER ASSEMBLY 2 HOMOLOG, MITOCHONDRIAL"/>
    <property type="match status" value="1"/>
</dbReference>
<dbReference type="AlphaFoldDB" id="A0A370G4Q3"/>
<dbReference type="PANTHER" id="PTHR43011">
    <property type="entry name" value="IRON-SULFUR CLUSTER ASSEMBLY 2 HOMOLOG, MITOCHONDRIAL"/>
    <property type="match status" value="1"/>
</dbReference>
<dbReference type="InterPro" id="IPR017870">
    <property type="entry name" value="FeS_cluster_insertion_CS"/>
</dbReference>
<dbReference type="Pfam" id="PF01521">
    <property type="entry name" value="Fe-S_biosyn"/>
    <property type="match status" value="1"/>
</dbReference>
<dbReference type="InterPro" id="IPR000361">
    <property type="entry name" value="ATAP_core_dom"/>
</dbReference>
<keyword evidence="3" id="KW-1185">Reference proteome</keyword>
<dbReference type="PROSITE" id="PS01152">
    <property type="entry name" value="HESB"/>
    <property type="match status" value="1"/>
</dbReference>
<dbReference type="EMBL" id="QQAW01000003">
    <property type="protein sequence ID" value="RDI38821.1"/>
    <property type="molecule type" value="Genomic_DNA"/>
</dbReference>
<proteinExistence type="predicted"/>
<dbReference type="InterPro" id="IPR016092">
    <property type="entry name" value="ATAP"/>
</dbReference>
<dbReference type="GO" id="GO:0051539">
    <property type="term" value="F:4 iron, 4 sulfur cluster binding"/>
    <property type="evidence" value="ECO:0007669"/>
    <property type="project" value="TreeGrafter"/>
</dbReference>
<protein>
    <submittedName>
        <fullName evidence="2">Iron-sulfur cluster insertion apoprotein ErpA</fullName>
    </submittedName>
</protein>
<evidence type="ECO:0000313" key="3">
    <source>
        <dbReference type="Proteomes" id="UP000254958"/>
    </source>
</evidence>
<organism evidence="2 3">
    <name type="scientific">Gluconacetobacter liquefaciens</name>
    <name type="common">Acetobacter liquefaciens</name>
    <dbReference type="NCBI Taxonomy" id="89584"/>
    <lineage>
        <taxon>Bacteria</taxon>
        <taxon>Pseudomonadati</taxon>
        <taxon>Pseudomonadota</taxon>
        <taxon>Alphaproteobacteria</taxon>
        <taxon>Acetobacterales</taxon>
        <taxon>Acetobacteraceae</taxon>
        <taxon>Gluconacetobacter</taxon>
    </lineage>
</organism>
<accession>A0A370G4Q3</accession>
<dbReference type="Gene3D" id="2.60.300.12">
    <property type="entry name" value="HesB-like domain"/>
    <property type="match status" value="1"/>
</dbReference>
<evidence type="ECO:0000259" key="1">
    <source>
        <dbReference type="Pfam" id="PF01521"/>
    </source>
</evidence>
<sequence>MLAQHAALGRATMVIPMDMPLPTSPSPDTAFRVSPEAATRLQDIIAAQPGIDAASTALRVSVLAGGCNGFQYSFALDGEARPDDIVVPAGSARVRVDPASMDLLSGAELHFNDSLMGAHFTVRNPNATSSCGCGTSFSID</sequence>
<dbReference type="GO" id="GO:0051537">
    <property type="term" value="F:2 iron, 2 sulfur cluster binding"/>
    <property type="evidence" value="ECO:0007669"/>
    <property type="project" value="TreeGrafter"/>
</dbReference>
<feature type="domain" description="Core" evidence="1">
    <location>
        <begin position="32"/>
        <end position="134"/>
    </location>
</feature>